<accession>A0ABW5NR80</accession>
<feature type="transmembrane region" description="Helical" evidence="1">
    <location>
        <begin position="52"/>
        <end position="70"/>
    </location>
</feature>
<evidence type="ECO:0000313" key="3">
    <source>
        <dbReference type="Proteomes" id="UP001597480"/>
    </source>
</evidence>
<evidence type="ECO:0000256" key="1">
    <source>
        <dbReference type="SAM" id="Phobius"/>
    </source>
</evidence>
<keyword evidence="1" id="KW-0472">Membrane</keyword>
<reference evidence="3" key="1">
    <citation type="journal article" date="2019" name="Int. J. Syst. Evol. Microbiol.">
        <title>The Global Catalogue of Microorganisms (GCM) 10K type strain sequencing project: providing services to taxonomists for standard genome sequencing and annotation.</title>
        <authorList>
            <consortium name="The Broad Institute Genomics Platform"/>
            <consortium name="The Broad Institute Genome Sequencing Center for Infectious Disease"/>
            <person name="Wu L."/>
            <person name="Ma J."/>
        </authorList>
    </citation>
    <scope>NUCLEOTIDE SEQUENCE [LARGE SCALE GENOMIC DNA]</scope>
    <source>
        <strain evidence="3">KCTC 42107</strain>
    </source>
</reference>
<feature type="transmembrane region" description="Helical" evidence="1">
    <location>
        <begin position="12"/>
        <end position="32"/>
    </location>
</feature>
<dbReference type="PANTHER" id="PTHR36974:SF1">
    <property type="entry name" value="DOXX FAMILY MEMBRANE PROTEIN"/>
    <property type="match status" value="1"/>
</dbReference>
<organism evidence="2 3">
    <name type="scientific">Flavobacterium suzhouense</name>
    <dbReference type="NCBI Taxonomy" id="1529638"/>
    <lineage>
        <taxon>Bacteria</taxon>
        <taxon>Pseudomonadati</taxon>
        <taxon>Bacteroidota</taxon>
        <taxon>Flavobacteriia</taxon>
        <taxon>Flavobacteriales</taxon>
        <taxon>Flavobacteriaceae</taxon>
        <taxon>Flavobacterium</taxon>
    </lineage>
</organism>
<keyword evidence="1" id="KW-1133">Transmembrane helix</keyword>
<keyword evidence="1" id="KW-0812">Transmembrane</keyword>
<feature type="transmembrane region" description="Helical" evidence="1">
    <location>
        <begin position="77"/>
        <end position="96"/>
    </location>
</feature>
<feature type="transmembrane region" description="Helical" evidence="1">
    <location>
        <begin position="116"/>
        <end position="136"/>
    </location>
</feature>
<evidence type="ECO:0000313" key="2">
    <source>
        <dbReference type="EMBL" id="MFD2601450.1"/>
    </source>
</evidence>
<name>A0ABW5NR80_9FLAO</name>
<dbReference type="Proteomes" id="UP001597480">
    <property type="component" value="Unassembled WGS sequence"/>
</dbReference>
<keyword evidence="3" id="KW-1185">Reference proteome</keyword>
<gene>
    <name evidence="2" type="ORF">ACFSR3_05225</name>
</gene>
<evidence type="ECO:0008006" key="4">
    <source>
        <dbReference type="Google" id="ProtNLM"/>
    </source>
</evidence>
<protein>
    <recommendedName>
        <fullName evidence="4">DoxX family membrane protein</fullName>
    </recommendedName>
</protein>
<dbReference type="RefSeq" id="WP_379820031.1">
    <property type="nucleotide sequence ID" value="NZ_JBHUMD010000006.1"/>
</dbReference>
<dbReference type="PANTHER" id="PTHR36974">
    <property type="entry name" value="MEMBRANE PROTEIN-RELATED"/>
    <property type="match status" value="1"/>
</dbReference>
<proteinExistence type="predicted"/>
<sequence length="143" mass="16073">METPVHYSKAQNILRILLGCLLCFTGTGHLSFLHEPFLAQVPGWVPLDASLVVTLSGVVELLLGLSLLFLTSYRVQVGWITAIFFICIFPGNYNQYINHDPAFGLDTDGIRLTRLFLHPLLVIWPLWCCGSWKATFGKKHTEV</sequence>
<comment type="caution">
    <text evidence="2">The sequence shown here is derived from an EMBL/GenBank/DDBJ whole genome shotgun (WGS) entry which is preliminary data.</text>
</comment>
<dbReference type="EMBL" id="JBHUMD010000006">
    <property type="protein sequence ID" value="MFD2601450.1"/>
    <property type="molecule type" value="Genomic_DNA"/>
</dbReference>